<feature type="transmembrane region" description="Helical" evidence="1">
    <location>
        <begin position="135"/>
        <end position="156"/>
    </location>
</feature>
<keyword evidence="1" id="KW-0812">Transmembrane</keyword>
<dbReference type="EMBL" id="JYJB01000006">
    <property type="protein sequence ID" value="KJL48790.1"/>
    <property type="molecule type" value="Genomic_DNA"/>
</dbReference>
<dbReference type="RefSeq" id="WP_045256597.1">
    <property type="nucleotide sequence ID" value="NZ_JYJB01000006.1"/>
</dbReference>
<dbReference type="Proteomes" id="UP000033900">
    <property type="component" value="Unassembled WGS sequence"/>
</dbReference>
<protein>
    <recommendedName>
        <fullName evidence="4">DUF624 domain-containing protein</fullName>
    </recommendedName>
</protein>
<comment type="caution">
    <text evidence="2">The sequence shown here is derived from an EMBL/GenBank/DDBJ whole genome shotgun (WGS) entry which is preliminary data.</text>
</comment>
<feature type="transmembrane region" description="Helical" evidence="1">
    <location>
        <begin position="200"/>
        <end position="220"/>
    </location>
</feature>
<evidence type="ECO:0008006" key="4">
    <source>
        <dbReference type="Google" id="ProtNLM"/>
    </source>
</evidence>
<feature type="transmembrane region" description="Helical" evidence="1">
    <location>
        <begin position="28"/>
        <end position="49"/>
    </location>
</feature>
<name>A0A0M2HV56_9MICO</name>
<keyword evidence="1" id="KW-1133">Transmembrane helix</keyword>
<evidence type="ECO:0000256" key="1">
    <source>
        <dbReference type="SAM" id="Phobius"/>
    </source>
</evidence>
<evidence type="ECO:0000313" key="2">
    <source>
        <dbReference type="EMBL" id="KJL48790.1"/>
    </source>
</evidence>
<accession>A0A0M2HV56</accession>
<sequence length="234" mass="25040">MGETKNETLDEVGRGPLSRGAAVVYRMLVLEVQLLLATLPTSLAVLLLGRDPSNLPLFVLALVPVAPAFVAGVASVRAAAASPDLAPGRHFFRAYRRDLVPTLRWAIPATLVLAVLTFNLTHLGAVEGGQALRPVILLIVMATLVWCGHMTVLTSAFSFRTRDAARIALAQILPRWAFSLGILSLLVISAFLVIALSEVVLLLLLWAAVAPLALIARPVIDDVTARFTTSPNRT</sequence>
<organism evidence="2 3">
    <name type="scientific">Microbacterium hydrocarbonoxydans</name>
    <dbReference type="NCBI Taxonomy" id="273678"/>
    <lineage>
        <taxon>Bacteria</taxon>
        <taxon>Bacillati</taxon>
        <taxon>Actinomycetota</taxon>
        <taxon>Actinomycetes</taxon>
        <taxon>Micrococcales</taxon>
        <taxon>Microbacteriaceae</taxon>
        <taxon>Microbacterium</taxon>
    </lineage>
</organism>
<feature type="transmembrane region" description="Helical" evidence="1">
    <location>
        <begin position="102"/>
        <end position="123"/>
    </location>
</feature>
<dbReference type="OrthoDB" id="4211860at2"/>
<reference evidence="2 3" key="1">
    <citation type="submission" date="2015-02" db="EMBL/GenBank/DDBJ databases">
        <title>Draft genome sequences of ten Microbacterium spp. with emphasis on heavy metal contaminated environments.</title>
        <authorList>
            <person name="Corretto E."/>
        </authorList>
    </citation>
    <scope>NUCLEOTIDE SEQUENCE [LARGE SCALE GENOMIC DNA]</scope>
    <source>
        <strain evidence="2 3">SA35</strain>
    </source>
</reference>
<keyword evidence="1" id="KW-0472">Membrane</keyword>
<dbReference type="AlphaFoldDB" id="A0A0M2HV56"/>
<gene>
    <name evidence="2" type="ORF">RS84_00957</name>
</gene>
<keyword evidence="3" id="KW-1185">Reference proteome</keyword>
<dbReference type="STRING" id="273678.RS84_00957"/>
<feature type="transmembrane region" description="Helical" evidence="1">
    <location>
        <begin position="176"/>
        <end position="194"/>
    </location>
</feature>
<dbReference type="PATRIC" id="fig|273678.4.peg.952"/>
<proteinExistence type="predicted"/>
<feature type="transmembrane region" description="Helical" evidence="1">
    <location>
        <begin position="55"/>
        <end position="81"/>
    </location>
</feature>
<evidence type="ECO:0000313" key="3">
    <source>
        <dbReference type="Proteomes" id="UP000033900"/>
    </source>
</evidence>